<evidence type="ECO:0000313" key="2">
    <source>
        <dbReference type="Proteomes" id="UP000254088"/>
    </source>
</evidence>
<sequence length="39" mass="4318">MNSTIWLALAPGFGTGRFRADALPEGMEEDDLCDDQFAR</sequence>
<reference evidence="1 2" key="1">
    <citation type="submission" date="2018-06" db="EMBL/GenBank/DDBJ databases">
        <authorList>
            <consortium name="Pathogen Informatics"/>
            <person name="Doyle S."/>
        </authorList>
    </citation>
    <scope>NUCLEOTIDE SEQUENCE [LARGE SCALE GENOMIC DNA]</scope>
    <source>
        <strain evidence="1 2">NCTC10429</strain>
    </source>
</reference>
<dbReference type="EMBL" id="UGEX01000002">
    <property type="protein sequence ID" value="STM58109.1"/>
    <property type="molecule type" value="Genomic_DNA"/>
</dbReference>
<accession>A0A377E4H7</accession>
<organism evidence="1 2">
    <name type="scientific">Escherichia coli</name>
    <dbReference type="NCBI Taxonomy" id="562"/>
    <lineage>
        <taxon>Bacteria</taxon>
        <taxon>Pseudomonadati</taxon>
        <taxon>Pseudomonadota</taxon>
        <taxon>Gammaproteobacteria</taxon>
        <taxon>Enterobacterales</taxon>
        <taxon>Enterobacteriaceae</taxon>
        <taxon>Escherichia</taxon>
    </lineage>
</organism>
<protein>
    <submittedName>
        <fullName evidence="1">Uncharacterized protein</fullName>
    </submittedName>
</protein>
<dbReference type="Proteomes" id="UP000254088">
    <property type="component" value="Unassembled WGS sequence"/>
</dbReference>
<proteinExistence type="predicted"/>
<dbReference type="AlphaFoldDB" id="A0A377E4H7"/>
<name>A0A377E4H7_ECOLX</name>
<gene>
    <name evidence="1" type="ORF">NCTC10429_04708</name>
</gene>
<evidence type="ECO:0000313" key="1">
    <source>
        <dbReference type="EMBL" id="STM58109.1"/>
    </source>
</evidence>